<dbReference type="PANTHER" id="PTHR40375:SF2">
    <property type="entry name" value="SPORULATION-SPECIFIC PROTEIN 22"/>
    <property type="match status" value="1"/>
</dbReference>
<dbReference type="EMBL" id="MU129067">
    <property type="protein sequence ID" value="KAF9508011.1"/>
    <property type="molecule type" value="Genomic_DNA"/>
</dbReference>
<keyword evidence="1" id="KW-0469">Meiosis</keyword>
<evidence type="ECO:0000256" key="1">
    <source>
        <dbReference type="ARBA" id="ARBA00023254"/>
    </source>
</evidence>
<dbReference type="InterPro" id="IPR013940">
    <property type="entry name" value="Spo22/ZIP4/TEX11"/>
</dbReference>
<dbReference type="GO" id="GO:0051321">
    <property type="term" value="P:meiotic cell cycle"/>
    <property type="evidence" value="ECO:0007669"/>
    <property type="project" value="UniProtKB-KW"/>
</dbReference>
<gene>
    <name evidence="2" type="ORF">BS47DRAFT_1320937</name>
</gene>
<evidence type="ECO:0000313" key="2">
    <source>
        <dbReference type="EMBL" id="KAF9508011.1"/>
    </source>
</evidence>
<dbReference type="OrthoDB" id="65716at2759"/>
<dbReference type="Pfam" id="PF08631">
    <property type="entry name" value="SPO22"/>
    <property type="match status" value="1"/>
</dbReference>
<dbReference type="GO" id="GO:0090173">
    <property type="term" value="P:regulation of synaptonemal complex assembly"/>
    <property type="evidence" value="ECO:0007669"/>
    <property type="project" value="InterPro"/>
</dbReference>
<dbReference type="PANTHER" id="PTHR40375">
    <property type="entry name" value="SPORULATION-SPECIFIC PROTEIN 22"/>
    <property type="match status" value="1"/>
</dbReference>
<protein>
    <recommendedName>
        <fullName evidence="4">SPO22-domain-containing protein</fullName>
    </recommendedName>
</protein>
<sequence>MEVLTCAATFEEAMRSMIDQNNENAKSKAIAIVSYYIGRMDVAWRDGNENVAYFMLQQALDQQHLDLLPTFDRDHVATKVLEIGKSLLKSVPSESVVLEPGSTSNAPRSDVKRSEIAMSSIKWLRHAFQILENSVVGEDVLFAQATGAGTGSGSRNKALKRAILRSLARAYYVSSFTETDNLARAEATLNELMNLMPAGGEQSENEMPSVGSTVNREEIQQVRWMKVAVLKRRKAGGIELILALSDIVRHMTFSEANLGDLLEELTSLGEPYRQVLVEVVLEAIKAALVITGGQPFVERLLLFLVFHVKSDPNPQQAIRDIELACSSITSVPGFEMAKGAIRACQSILWVIGDKLYNKKDWNRAASWYLLSAHAAFGAVPNSTTSKCLRKAALCRIQQGEYAQASSIVRRCPGNEAAAYYVTFLAAAHQGLEDEATAAVHDMVKASDFDRQMLLLATQLAHENQMKRLLLAVLGSLLQTLHSEAGLASEVEAIILVRCMVRLILELLKEPGADVPLLSKALIQHFGSGREIIQAALSKKEAAVVLKDISWLWRTAYNTAVQGCIDWPSEIVSDLFDISREARLMENYQAASIGDSDPSLDFYMILASFASVAGRVFSGRQMPDSTKLYREKIVADIRSLKRLIHTSGRKVQDDTQRERLVFVMHFTFLFEVEQLCRMAEWDSILRVFKELSESQVTLNIDTYEALGDILWAEEDCPSDVLFTALERILHTCLNRNMFAVEKFSRWLRAICTILLARNRPPDRLKALTYIEQATDVVRDNSESVDGEEVYPMDERQWIFTVSYNTGVECFSASLLDEAKRWFESAAVLSKFLADHGLADKVAETYKSLLARYGND</sequence>
<dbReference type="Proteomes" id="UP000886523">
    <property type="component" value="Unassembled WGS sequence"/>
</dbReference>
<proteinExistence type="predicted"/>
<comment type="caution">
    <text evidence="2">The sequence shown here is derived from an EMBL/GenBank/DDBJ whole genome shotgun (WGS) entry which is preliminary data.</text>
</comment>
<name>A0A9P6DMJ1_9AGAM</name>
<accession>A0A9P6DMJ1</accession>
<evidence type="ECO:0008006" key="4">
    <source>
        <dbReference type="Google" id="ProtNLM"/>
    </source>
</evidence>
<evidence type="ECO:0000313" key="3">
    <source>
        <dbReference type="Proteomes" id="UP000886523"/>
    </source>
</evidence>
<organism evidence="2 3">
    <name type="scientific">Hydnum rufescens UP504</name>
    <dbReference type="NCBI Taxonomy" id="1448309"/>
    <lineage>
        <taxon>Eukaryota</taxon>
        <taxon>Fungi</taxon>
        <taxon>Dikarya</taxon>
        <taxon>Basidiomycota</taxon>
        <taxon>Agaricomycotina</taxon>
        <taxon>Agaricomycetes</taxon>
        <taxon>Cantharellales</taxon>
        <taxon>Hydnaceae</taxon>
        <taxon>Hydnum</taxon>
    </lineage>
</organism>
<dbReference type="InterPro" id="IPR039057">
    <property type="entry name" value="Spo22/ZIP4"/>
</dbReference>
<reference evidence="2" key="1">
    <citation type="journal article" date="2020" name="Nat. Commun.">
        <title>Large-scale genome sequencing of mycorrhizal fungi provides insights into the early evolution of symbiotic traits.</title>
        <authorList>
            <person name="Miyauchi S."/>
            <person name="Kiss E."/>
            <person name="Kuo A."/>
            <person name="Drula E."/>
            <person name="Kohler A."/>
            <person name="Sanchez-Garcia M."/>
            <person name="Morin E."/>
            <person name="Andreopoulos B."/>
            <person name="Barry K.W."/>
            <person name="Bonito G."/>
            <person name="Buee M."/>
            <person name="Carver A."/>
            <person name="Chen C."/>
            <person name="Cichocki N."/>
            <person name="Clum A."/>
            <person name="Culley D."/>
            <person name="Crous P.W."/>
            <person name="Fauchery L."/>
            <person name="Girlanda M."/>
            <person name="Hayes R.D."/>
            <person name="Keri Z."/>
            <person name="LaButti K."/>
            <person name="Lipzen A."/>
            <person name="Lombard V."/>
            <person name="Magnuson J."/>
            <person name="Maillard F."/>
            <person name="Murat C."/>
            <person name="Nolan M."/>
            <person name="Ohm R.A."/>
            <person name="Pangilinan J."/>
            <person name="Pereira M.F."/>
            <person name="Perotto S."/>
            <person name="Peter M."/>
            <person name="Pfister S."/>
            <person name="Riley R."/>
            <person name="Sitrit Y."/>
            <person name="Stielow J.B."/>
            <person name="Szollosi G."/>
            <person name="Zifcakova L."/>
            <person name="Stursova M."/>
            <person name="Spatafora J.W."/>
            <person name="Tedersoo L."/>
            <person name="Vaario L.M."/>
            <person name="Yamada A."/>
            <person name="Yan M."/>
            <person name="Wang P."/>
            <person name="Xu J."/>
            <person name="Bruns T."/>
            <person name="Baldrian P."/>
            <person name="Vilgalys R."/>
            <person name="Dunand C."/>
            <person name="Henrissat B."/>
            <person name="Grigoriev I.V."/>
            <person name="Hibbett D."/>
            <person name="Nagy L.G."/>
            <person name="Martin F.M."/>
        </authorList>
    </citation>
    <scope>NUCLEOTIDE SEQUENCE</scope>
    <source>
        <strain evidence="2">UP504</strain>
    </source>
</reference>
<keyword evidence="3" id="KW-1185">Reference proteome</keyword>
<dbReference type="AlphaFoldDB" id="A0A9P6DMJ1"/>